<protein>
    <submittedName>
        <fullName evidence="2">Protein FAM72A</fullName>
    </submittedName>
</protein>
<dbReference type="PANTHER" id="PTHR31841">
    <property type="entry name" value="PROTEIN FAM72A-RELATED"/>
    <property type="match status" value="1"/>
</dbReference>
<dbReference type="AlphaFoldDB" id="A0AA35TAC9"/>
<dbReference type="PANTHER" id="PTHR31841:SF1">
    <property type="entry name" value="PROTEIN FAM72A-RELATED"/>
    <property type="match status" value="1"/>
</dbReference>
<comment type="similarity">
    <text evidence="1">Belongs to the FAM72 family.</text>
</comment>
<organism evidence="2 3">
    <name type="scientific">Geodia barretti</name>
    <name type="common">Barrett's horny sponge</name>
    <dbReference type="NCBI Taxonomy" id="519541"/>
    <lineage>
        <taxon>Eukaryota</taxon>
        <taxon>Metazoa</taxon>
        <taxon>Porifera</taxon>
        <taxon>Demospongiae</taxon>
        <taxon>Heteroscleromorpha</taxon>
        <taxon>Tetractinellida</taxon>
        <taxon>Astrophorina</taxon>
        <taxon>Geodiidae</taxon>
        <taxon>Geodia</taxon>
    </lineage>
</organism>
<dbReference type="Pfam" id="PF14976">
    <property type="entry name" value="YPEH2ZP"/>
    <property type="match status" value="1"/>
</dbReference>
<evidence type="ECO:0000256" key="1">
    <source>
        <dbReference type="ARBA" id="ARBA00006888"/>
    </source>
</evidence>
<name>A0AA35TAC9_GEOBA</name>
<sequence length="154" mass="17021">MDHCNVHPSFKSKPVYELRCRVCESLLCVRGMRAILLADRNVELYSTDLPPPGALLVLGSDYETENCRCRISDAACGKCGIVVGYHVTLPCQSCLSSCNNGHLWMYNAADISATERLDTNGDGIMVWARIPVCSDDMGMRPQSQIAADWVECCR</sequence>
<dbReference type="GO" id="GO:0005829">
    <property type="term" value="C:cytosol"/>
    <property type="evidence" value="ECO:0007669"/>
    <property type="project" value="TreeGrafter"/>
</dbReference>
<keyword evidence="3" id="KW-1185">Reference proteome</keyword>
<gene>
    <name evidence="2" type="ORF">GBAR_LOCUS24537</name>
</gene>
<evidence type="ECO:0000313" key="2">
    <source>
        <dbReference type="EMBL" id="CAI8044192.1"/>
    </source>
</evidence>
<dbReference type="InterPro" id="IPR026768">
    <property type="entry name" value="YPEH2ZP"/>
</dbReference>
<dbReference type="EMBL" id="CASHTH010003384">
    <property type="protein sequence ID" value="CAI8044192.1"/>
    <property type="molecule type" value="Genomic_DNA"/>
</dbReference>
<proteinExistence type="inferred from homology"/>
<dbReference type="Proteomes" id="UP001174909">
    <property type="component" value="Unassembled WGS sequence"/>
</dbReference>
<reference evidence="2" key="1">
    <citation type="submission" date="2023-03" db="EMBL/GenBank/DDBJ databases">
        <authorList>
            <person name="Steffen K."/>
            <person name="Cardenas P."/>
        </authorList>
    </citation>
    <scope>NUCLEOTIDE SEQUENCE</scope>
</reference>
<accession>A0AA35TAC9</accession>
<comment type="caution">
    <text evidence="2">The sequence shown here is derived from an EMBL/GenBank/DDBJ whole genome shotgun (WGS) entry which is preliminary data.</text>
</comment>
<evidence type="ECO:0000313" key="3">
    <source>
        <dbReference type="Proteomes" id="UP001174909"/>
    </source>
</evidence>